<dbReference type="RefSeq" id="WP_058738689.1">
    <property type="nucleotide sequence ID" value="NZ_CP011266.1"/>
</dbReference>
<dbReference type="SUPFAM" id="SSF103378">
    <property type="entry name" value="2-methylcitrate dehydratase PrpD"/>
    <property type="match status" value="1"/>
</dbReference>
<dbReference type="InterPro" id="IPR036148">
    <property type="entry name" value="MmgE/PrpD_sf"/>
</dbReference>
<reference evidence="4 5" key="1">
    <citation type="submission" date="2015-04" db="EMBL/GenBank/DDBJ databases">
        <title>The complete genome sequence of the rumen methanogen Methanobrevibacter millerae SM9.</title>
        <authorList>
            <person name="Leahy S.C."/>
            <person name="Kelly W.J."/>
            <person name="Pacheco D.M."/>
            <person name="Li D."/>
            <person name="Altermann E."/>
            <person name="Attwood G.T."/>
        </authorList>
    </citation>
    <scope>NUCLEOTIDE SEQUENCE [LARGE SCALE GENOMIC DNA]</scope>
    <source>
        <strain evidence="4 5">SM9</strain>
    </source>
</reference>
<dbReference type="AlphaFoldDB" id="A0A0U3DQU4"/>
<dbReference type="InterPro" id="IPR042183">
    <property type="entry name" value="MmgE/PrpD_sf_1"/>
</dbReference>
<feature type="domain" description="MmgE/PrpD N-terminal" evidence="2">
    <location>
        <begin position="4"/>
        <end position="252"/>
    </location>
</feature>
<dbReference type="InterPro" id="IPR005656">
    <property type="entry name" value="MmgE_PrpD"/>
</dbReference>
<dbReference type="OrthoDB" id="43639at2157"/>
<dbReference type="Pfam" id="PF19305">
    <property type="entry name" value="MmgE_PrpD_C"/>
    <property type="match status" value="1"/>
</dbReference>
<sequence length="470" mass="52104">MFLQDISKFISNYRYEQATVESINTVKAAFLDFFGVTYRGANENSPVIAFNTINEIFQKNDDVGLHASIIGKPNVKTNVLNAAFLNGISAHVLELDDGHRQAQAHLGAVIFPTALALAEAYGLGGKEFFEAVIVGYEVGILFGKLVNPKHRDNGFHTTGTIGTFVSGAVASKLLKLDETQILNALGLCGTQAAGLLESDHAGSMGKVLHIGKANYNGMLSAFLARNGFTGAETIIEGSEGFLKTMVFHDEFDSDDYSFDSILEDVGTVKVRDIYFKKYPFCRHLHSSIDTALKLRTSLGEEYNHIENVAVKTYDVAADHNNFKPKNIEELKQSLPYAVAITLVMGEVTIETLDMLVEYGLFDNYSTVDKVNSIKNLVNKMIILKDEKLNDLYPNKRPSNVIIKLDESFRNGVFQNITFIPKGDFENPYDLSELIDKFKSLNPDYNINNLVIIDELDNYSMTDVVGVLNEN</sequence>
<dbReference type="PANTHER" id="PTHR16943">
    <property type="entry name" value="2-METHYLCITRATE DEHYDRATASE-RELATED"/>
    <property type="match status" value="1"/>
</dbReference>
<dbReference type="Gene3D" id="3.30.1330.120">
    <property type="entry name" value="2-methylcitrate dehydratase PrpD"/>
    <property type="match status" value="1"/>
</dbReference>
<dbReference type="GeneID" id="26735539"/>
<dbReference type="KEGG" id="mmil:sm9_0563"/>
<dbReference type="EMBL" id="CP011266">
    <property type="protein sequence ID" value="ALT68362.1"/>
    <property type="molecule type" value="Genomic_DNA"/>
</dbReference>
<evidence type="ECO:0000259" key="2">
    <source>
        <dbReference type="Pfam" id="PF03972"/>
    </source>
</evidence>
<dbReference type="PATRIC" id="fig|230361.4.peg.586"/>
<dbReference type="InterPro" id="IPR042188">
    <property type="entry name" value="MmgE/PrpD_sf_2"/>
</dbReference>
<organism evidence="4 5">
    <name type="scientific">Methanobrevibacter millerae</name>
    <dbReference type="NCBI Taxonomy" id="230361"/>
    <lineage>
        <taxon>Archaea</taxon>
        <taxon>Methanobacteriati</taxon>
        <taxon>Methanobacteriota</taxon>
        <taxon>Methanomada group</taxon>
        <taxon>Methanobacteria</taxon>
        <taxon>Methanobacteriales</taxon>
        <taxon>Methanobacteriaceae</taxon>
        <taxon>Methanobrevibacter</taxon>
    </lineage>
</organism>
<dbReference type="GO" id="GO:0016829">
    <property type="term" value="F:lyase activity"/>
    <property type="evidence" value="ECO:0007669"/>
    <property type="project" value="InterPro"/>
</dbReference>
<feature type="domain" description="MmgE/PrpD C-terminal" evidence="3">
    <location>
        <begin position="278"/>
        <end position="441"/>
    </location>
</feature>
<dbReference type="Proteomes" id="UP000067738">
    <property type="component" value="Chromosome"/>
</dbReference>
<dbReference type="InterPro" id="IPR045336">
    <property type="entry name" value="MmgE_PrpD_N"/>
</dbReference>
<evidence type="ECO:0000256" key="1">
    <source>
        <dbReference type="ARBA" id="ARBA00006174"/>
    </source>
</evidence>
<dbReference type="PANTHER" id="PTHR16943:SF8">
    <property type="entry name" value="2-METHYLCITRATE DEHYDRATASE"/>
    <property type="match status" value="1"/>
</dbReference>
<evidence type="ECO:0000259" key="3">
    <source>
        <dbReference type="Pfam" id="PF19305"/>
    </source>
</evidence>
<protein>
    <submittedName>
        <fullName evidence="4">2-methylcitrate dehydratase PrpD</fullName>
    </submittedName>
</protein>
<gene>
    <name evidence="4" type="primary">prpD</name>
    <name evidence="4" type="ORF">sm9_0563</name>
</gene>
<dbReference type="Gene3D" id="1.10.4100.10">
    <property type="entry name" value="2-methylcitrate dehydratase PrpD"/>
    <property type="match status" value="1"/>
</dbReference>
<comment type="similarity">
    <text evidence="1">Belongs to the PrpD family.</text>
</comment>
<dbReference type="Pfam" id="PF03972">
    <property type="entry name" value="MmgE_PrpD_N"/>
    <property type="match status" value="1"/>
</dbReference>
<dbReference type="InterPro" id="IPR045337">
    <property type="entry name" value="MmgE_PrpD_C"/>
</dbReference>
<evidence type="ECO:0000313" key="5">
    <source>
        <dbReference type="Proteomes" id="UP000067738"/>
    </source>
</evidence>
<keyword evidence="5" id="KW-1185">Reference proteome</keyword>
<proteinExistence type="inferred from homology"/>
<accession>A0A0U3DQU4</accession>
<name>A0A0U3DQU4_9EURY</name>
<evidence type="ECO:0000313" key="4">
    <source>
        <dbReference type="EMBL" id="ALT68362.1"/>
    </source>
</evidence>